<dbReference type="PANTHER" id="PTHR43737">
    <property type="entry name" value="BLL7424 PROTEIN"/>
    <property type="match status" value="1"/>
</dbReference>
<evidence type="ECO:0000313" key="4">
    <source>
        <dbReference type="Proteomes" id="UP000245839"/>
    </source>
</evidence>
<dbReference type="Proteomes" id="UP000251571">
    <property type="component" value="Unassembled WGS sequence"/>
</dbReference>
<dbReference type="PROSITE" id="PS51318">
    <property type="entry name" value="TAT"/>
    <property type="match status" value="1"/>
</dbReference>
<reference evidence="3 5" key="1">
    <citation type="submission" date="2016-10" db="EMBL/GenBank/DDBJ databases">
        <authorList>
            <person name="Cai Z."/>
        </authorList>
    </citation>
    <scope>NUCLEOTIDE SEQUENCE [LARGE SCALE GENOMIC DNA]</scope>
    <source>
        <strain evidence="3 5">DSM 25227</strain>
    </source>
</reference>
<name>A0A2Y9B0F4_9RHOB</name>
<dbReference type="AlphaFoldDB" id="A0A2Y9B0F4"/>
<keyword evidence="1" id="KW-0732">Signal</keyword>
<dbReference type="RefSeq" id="WP_109565161.1">
    <property type="nucleotide sequence ID" value="NZ_QGDJ01000007.1"/>
</dbReference>
<sequence>MLDRRRFLTTGACSLAAAPLVSPMAFASLPSDHRLVVVILRGAMDGLDVLQPYGDPDLARLRPEFAIGPAAGALDLTGFHAMHPGLEDLLPLWRAGELGFAQAVSTPYRDGRSHFDGQDILEAGTAGEVPPMIGRDGWLNRLLGVLPGVEGRTAFAIGREDMLLLRGAAPHAAWAPDARLEMAAATRDLLTHIYHDDPLFRDRAAEALRLSAQGPSAKRGQGDGVEALFGFAASQLAADSRIAALSLAGWDTHRRQDRALLPPLRRLARGILTLRDGLGPVWARTTVLAMTEFGRTAAHNGTRGTDHGTGGAMIAAGGAIAGGQVWGGWPGLAEADLLDRRDLMPLRDVRAYAAWALHGLFGVDRGVLSRVVFPGLEMGTDPGLLA</sequence>
<dbReference type="OrthoDB" id="9779968at2"/>
<evidence type="ECO:0000256" key="1">
    <source>
        <dbReference type="SAM" id="SignalP"/>
    </source>
</evidence>
<feature type="signal peptide" evidence="1">
    <location>
        <begin position="1"/>
        <end position="27"/>
    </location>
</feature>
<dbReference type="InterPro" id="IPR010869">
    <property type="entry name" value="DUF1501"/>
</dbReference>
<dbReference type="EMBL" id="QGDJ01000007">
    <property type="protein sequence ID" value="PWJ17020.1"/>
    <property type="molecule type" value="Genomic_DNA"/>
</dbReference>
<dbReference type="EMBL" id="UETC01000007">
    <property type="protein sequence ID" value="SSA48357.1"/>
    <property type="molecule type" value="Genomic_DNA"/>
</dbReference>
<dbReference type="PANTHER" id="PTHR43737:SF1">
    <property type="entry name" value="DUF1501 DOMAIN-CONTAINING PROTEIN"/>
    <property type="match status" value="1"/>
</dbReference>
<dbReference type="Proteomes" id="UP000245839">
    <property type="component" value="Unassembled WGS sequence"/>
</dbReference>
<keyword evidence="4" id="KW-1185">Reference proteome</keyword>
<protein>
    <submittedName>
        <fullName evidence="3">Uncharacterized conserved protein, DUF1501 family</fullName>
    </submittedName>
    <submittedName>
        <fullName evidence="2">Uncharacterized protein (DUF1501 family)</fullName>
    </submittedName>
</protein>
<organism evidence="3 5">
    <name type="scientific">Jannaschia seohaensis</name>
    <dbReference type="NCBI Taxonomy" id="475081"/>
    <lineage>
        <taxon>Bacteria</taxon>
        <taxon>Pseudomonadati</taxon>
        <taxon>Pseudomonadota</taxon>
        <taxon>Alphaproteobacteria</taxon>
        <taxon>Rhodobacterales</taxon>
        <taxon>Roseobacteraceae</taxon>
        <taxon>Jannaschia</taxon>
    </lineage>
</organism>
<reference evidence="2 4" key="2">
    <citation type="submission" date="2018-03" db="EMBL/GenBank/DDBJ databases">
        <title>Genomic Encyclopedia of Archaeal and Bacterial Type Strains, Phase II (KMG-II): from individual species to whole genera.</title>
        <authorList>
            <person name="Goeker M."/>
        </authorList>
    </citation>
    <scope>NUCLEOTIDE SEQUENCE [LARGE SCALE GENOMIC DNA]</scope>
    <source>
        <strain evidence="2 4">DSM 25227</strain>
    </source>
</reference>
<evidence type="ECO:0000313" key="2">
    <source>
        <dbReference type="EMBL" id="PWJ17020.1"/>
    </source>
</evidence>
<dbReference type="InterPro" id="IPR006311">
    <property type="entry name" value="TAT_signal"/>
</dbReference>
<accession>A0A2Y9B0F4</accession>
<dbReference type="Pfam" id="PF07394">
    <property type="entry name" value="DUF1501"/>
    <property type="match status" value="1"/>
</dbReference>
<evidence type="ECO:0000313" key="5">
    <source>
        <dbReference type="Proteomes" id="UP000251571"/>
    </source>
</evidence>
<feature type="chain" id="PRO_5036058959" evidence="1">
    <location>
        <begin position="28"/>
        <end position="386"/>
    </location>
</feature>
<evidence type="ECO:0000313" key="3">
    <source>
        <dbReference type="EMBL" id="SSA48357.1"/>
    </source>
</evidence>
<gene>
    <name evidence="2" type="ORF">BCF38_107133</name>
    <name evidence="3" type="ORF">SAMN05421539_107133</name>
</gene>
<proteinExistence type="predicted"/>